<dbReference type="AlphaFoldDB" id="A0A0G1IF65"/>
<evidence type="ECO:0000313" key="2">
    <source>
        <dbReference type="Proteomes" id="UP000033977"/>
    </source>
</evidence>
<protein>
    <recommendedName>
        <fullName evidence="3">Capsule polysaccharide biosynthesis protein</fullName>
    </recommendedName>
</protein>
<dbReference type="Proteomes" id="UP000033977">
    <property type="component" value="Unassembled WGS sequence"/>
</dbReference>
<reference evidence="1 2" key="1">
    <citation type="journal article" date="2015" name="Nature">
        <title>rRNA introns, odd ribosomes, and small enigmatic genomes across a large radiation of phyla.</title>
        <authorList>
            <person name="Brown C.T."/>
            <person name="Hug L.A."/>
            <person name="Thomas B.C."/>
            <person name="Sharon I."/>
            <person name="Castelle C.J."/>
            <person name="Singh A."/>
            <person name="Wilkins M.J."/>
            <person name="Williams K.H."/>
            <person name="Banfield J.F."/>
        </authorList>
    </citation>
    <scope>NUCLEOTIDE SEQUENCE [LARGE SCALE GENOMIC DNA]</scope>
</reference>
<sequence length="482" mass="55047">MRLFLITWIGKEFGLAEVVKALKQKHKIVYWVGAHSREKISSQDFSGTIFHSHDDALKAIPAKEVGNFLFDPPSAELLEKLLGTESETLTMMSKTFENMSVNERKHLYYDYVRYWDGVVKKLKPDAIIFPNVPHSVYDFVIYGLAKFYGIKTIIFELTRVNDRCLVISDFAVGSSFLKTELKKNENKHFSVEDLPSDIHAYYDAQISFKANIRPQDIVELSEKYSGLKALKVKARSFWTTVTVLKDLSVFTKIITYLPRKFRSNQKTEYLSLAKPADLSKKFVYVPLQYQPECTTSPLGGVFVDQLLMIEILSAALPAGWLIYVKEHPLQWKPRGLDYFSYRYRGYYKAIADLPNTQIIPLETDSLTLIDKSQCVASVNGTAGWEALLRNKPSLAFGYAWYRDCPGVFKINDVRSCSIALEVIKAGLFVDSQQIISYLYSFGKISINGFREQYCQDVSPIDVTENIKNHINAINLALEKNEL</sequence>
<dbReference type="GO" id="GO:0015774">
    <property type="term" value="P:polysaccharide transport"/>
    <property type="evidence" value="ECO:0007669"/>
    <property type="project" value="InterPro"/>
</dbReference>
<name>A0A0G1IF65_9BACT</name>
<gene>
    <name evidence="1" type="ORF">UW49_C0001G0004</name>
</gene>
<dbReference type="EMBL" id="LCIN01000001">
    <property type="protein sequence ID" value="KKT57820.1"/>
    <property type="molecule type" value="Genomic_DNA"/>
</dbReference>
<organism evidence="1 2">
    <name type="scientific">Candidatus Giovannonibacteria bacterium GW2011_GWB1_44_23</name>
    <dbReference type="NCBI Taxonomy" id="1618652"/>
    <lineage>
        <taxon>Bacteria</taxon>
        <taxon>Candidatus Giovannoniibacteriota</taxon>
    </lineage>
</organism>
<comment type="caution">
    <text evidence="1">The sequence shown here is derived from an EMBL/GenBank/DDBJ whole genome shotgun (WGS) entry which is preliminary data.</text>
</comment>
<dbReference type="GO" id="GO:0000271">
    <property type="term" value="P:polysaccharide biosynthetic process"/>
    <property type="evidence" value="ECO:0007669"/>
    <property type="project" value="InterPro"/>
</dbReference>
<dbReference type="Pfam" id="PF05159">
    <property type="entry name" value="Capsule_synth"/>
    <property type="match status" value="1"/>
</dbReference>
<proteinExistence type="predicted"/>
<evidence type="ECO:0000313" key="1">
    <source>
        <dbReference type="EMBL" id="KKT57820.1"/>
    </source>
</evidence>
<evidence type="ECO:0008006" key="3">
    <source>
        <dbReference type="Google" id="ProtNLM"/>
    </source>
</evidence>
<accession>A0A0G1IF65</accession>
<dbReference type="InterPro" id="IPR007833">
    <property type="entry name" value="Capsule_polysaccharide_synth"/>
</dbReference>